<comment type="caution">
    <text evidence="6">The sequence shown here is derived from an EMBL/GenBank/DDBJ whole genome shotgun (WGS) entry which is preliminary data.</text>
</comment>
<dbReference type="AlphaFoldDB" id="A0A4R9BKH2"/>
<reference evidence="6 7" key="1">
    <citation type="submission" date="2019-03" db="EMBL/GenBank/DDBJ databases">
        <title>Genomics of glacier-inhabiting Cryobacterium strains.</title>
        <authorList>
            <person name="Liu Q."/>
            <person name="Xin Y.-H."/>
        </authorList>
    </citation>
    <scope>NUCLEOTIDE SEQUENCE [LARGE SCALE GENOMIC DNA]</scope>
    <source>
        <strain evidence="6 7">Sr54</strain>
    </source>
</reference>
<dbReference type="Gene3D" id="1.10.10.10">
    <property type="entry name" value="Winged helix-like DNA-binding domain superfamily/Winged helix DNA-binding domain"/>
    <property type="match status" value="1"/>
</dbReference>
<dbReference type="InterPro" id="IPR036388">
    <property type="entry name" value="WH-like_DNA-bd_sf"/>
</dbReference>
<dbReference type="SUPFAM" id="SSF100950">
    <property type="entry name" value="NagB/RpiA/CoA transferase-like"/>
    <property type="match status" value="1"/>
</dbReference>
<dbReference type="GO" id="GO:0030246">
    <property type="term" value="F:carbohydrate binding"/>
    <property type="evidence" value="ECO:0007669"/>
    <property type="project" value="InterPro"/>
</dbReference>
<gene>
    <name evidence="6" type="ORF">E3T51_12240</name>
</gene>
<keyword evidence="4" id="KW-0804">Transcription</keyword>
<proteinExistence type="inferred from homology"/>
<protein>
    <submittedName>
        <fullName evidence="6">DNA-binding transcriptional regulator</fullName>
    </submittedName>
</protein>
<evidence type="ECO:0000256" key="2">
    <source>
        <dbReference type="ARBA" id="ARBA00023015"/>
    </source>
</evidence>
<keyword evidence="2" id="KW-0805">Transcription regulation</keyword>
<keyword evidence="3 6" id="KW-0238">DNA-binding</keyword>
<evidence type="ECO:0000259" key="5">
    <source>
        <dbReference type="Pfam" id="PF04198"/>
    </source>
</evidence>
<dbReference type="InterPro" id="IPR037171">
    <property type="entry name" value="NagB/RpiA_transferase-like"/>
</dbReference>
<evidence type="ECO:0000256" key="1">
    <source>
        <dbReference type="ARBA" id="ARBA00010466"/>
    </source>
</evidence>
<comment type="similarity">
    <text evidence="1">Belongs to the SorC transcriptional regulatory family.</text>
</comment>
<organism evidence="6 7">
    <name type="scientific">Cryobacterium serini</name>
    <dbReference type="NCBI Taxonomy" id="1259201"/>
    <lineage>
        <taxon>Bacteria</taxon>
        <taxon>Bacillati</taxon>
        <taxon>Actinomycetota</taxon>
        <taxon>Actinomycetes</taxon>
        <taxon>Micrococcales</taxon>
        <taxon>Microbacteriaceae</taxon>
        <taxon>Cryobacterium</taxon>
    </lineage>
</organism>
<evidence type="ECO:0000256" key="4">
    <source>
        <dbReference type="ARBA" id="ARBA00023163"/>
    </source>
</evidence>
<accession>A0A4R9BKH2</accession>
<name>A0A4R9BKH2_9MICO</name>
<dbReference type="PANTHER" id="PTHR34294:SF1">
    <property type="entry name" value="TRANSCRIPTIONAL REGULATOR LSRR"/>
    <property type="match status" value="1"/>
</dbReference>
<dbReference type="InterPro" id="IPR051054">
    <property type="entry name" value="SorC_transcr_regulators"/>
</dbReference>
<evidence type="ECO:0000313" key="6">
    <source>
        <dbReference type="EMBL" id="TFD86321.1"/>
    </source>
</evidence>
<dbReference type="Pfam" id="PF04198">
    <property type="entry name" value="Sugar-bind"/>
    <property type="match status" value="1"/>
</dbReference>
<dbReference type="EMBL" id="SOHN01000016">
    <property type="protein sequence ID" value="TFD86321.1"/>
    <property type="molecule type" value="Genomic_DNA"/>
</dbReference>
<dbReference type="InterPro" id="IPR007324">
    <property type="entry name" value="Sugar-bd_dom_put"/>
</dbReference>
<evidence type="ECO:0000256" key="3">
    <source>
        <dbReference type="ARBA" id="ARBA00023125"/>
    </source>
</evidence>
<sequence length="318" mass="34179">MDTVGDRPEARYPLSALYEAARMYYVDEDNQAQIAAVMKISRPFVSRLLAEARRVGVVRIEVVNPEQHSTDDLAAALRDALGLARVYLAPGDQSARIRGGLAPQVNAALSDMSLEPGDVLLVSSGRTIYELSQGILPRLPGVVIAPTVGGQTEPEPWHQSNELARAVAERSGGVPAFLFTQALPSPEMYASLQRDPSFQRVQRLWEAAKGALVGIGSPPASRQSISRFIPIDDDSLLRSVGDICLNFFDTDGATVQFPGSERMVNTSVDVLRGIPFTVGVAVGADKVPSIASGAKAGFFRRLITDTATATAVLEHLRR</sequence>
<dbReference type="GO" id="GO:0003677">
    <property type="term" value="F:DNA binding"/>
    <property type="evidence" value="ECO:0007669"/>
    <property type="project" value="UniProtKB-KW"/>
</dbReference>
<evidence type="ECO:0000313" key="7">
    <source>
        <dbReference type="Proteomes" id="UP000297626"/>
    </source>
</evidence>
<dbReference type="Gene3D" id="3.40.50.1360">
    <property type="match status" value="1"/>
</dbReference>
<dbReference type="PANTHER" id="PTHR34294">
    <property type="entry name" value="TRANSCRIPTIONAL REGULATOR-RELATED"/>
    <property type="match status" value="1"/>
</dbReference>
<feature type="domain" description="Sugar-binding" evidence="5">
    <location>
        <begin position="70"/>
        <end position="314"/>
    </location>
</feature>
<dbReference type="Proteomes" id="UP000297626">
    <property type="component" value="Unassembled WGS sequence"/>
</dbReference>
<keyword evidence="7" id="KW-1185">Reference proteome</keyword>